<keyword evidence="3" id="KW-1185">Reference proteome</keyword>
<evidence type="ECO:0008006" key="4">
    <source>
        <dbReference type="Google" id="ProtNLM"/>
    </source>
</evidence>
<evidence type="ECO:0000256" key="1">
    <source>
        <dbReference type="SAM" id="Phobius"/>
    </source>
</evidence>
<dbReference type="OrthoDB" id="118744at2"/>
<accession>A0A318D5X4</accession>
<keyword evidence="1" id="KW-0472">Membrane</keyword>
<keyword evidence="1" id="KW-0812">Transmembrane</keyword>
<gene>
    <name evidence="2" type="ORF">DL796_03805</name>
</gene>
<feature type="transmembrane region" description="Helical" evidence="1">
    <location>
        <begin position="45"/>
        <end position="64"/>
    </location>
</feature>
<evidence type="ECO:0000313" key="3">
    <source>
        <dbReference type="Proteomes" id="UP000247689"/>
    </source>
</evidence>
<dbReference type="EMBL" id="QICH01000001">
    <property type="protein sequence ID" value="PXF64271.1"/>
    <property type="molecule type" value="Genomic_DNA"/>
</dbReference>
<dbReference type="Pfam" id="PF20337">
    <property type="entry name" value="DUF6632"/>
    <property type="match status" value="1"/>
</dbReference>
<organism evidence="2 3">
    <name type="scientific">Kangiella spongicola</name>
    <dbReference type="NCBI Taxonomy" id="796379"/>
    <lineage>
        <taxon>Bacteria</taxon>
        <taxon>Pseudomonadati</taxon>
        <taxon>Pseudomonadota</taxon>
        <taxon>Gammaproteobacteria</taxon>
        <taxon>Kangiellales</taxon>
        <taxon>Kangiellaceae</taxon>
        <taxon>Kangiella</taxon>
    </lineage>
</organism>
<name>A0A318D5X4_9GAMM</name>
<reference evidence="2 3" key="1">
    <citation type="submission" date="2018-05" db="EMBL/GenBank/DDBJ databases">
        <title>Kangiella spongicola genome sequence.</title>
        <authorList>
            <person name="Maclea K.S."/>
            <person name="Goen A.E."/>
            <person name="Kelley C."/>
            <person name="Underriner A."/>
            <person name="Silverwood T."/>
            <person name="Trachtenberg A.M."/>
        </authorList>
    </citation>
    <scope>NUCLEOTIDE SEQUENCE [LARGE SCALE GENOMIC DNA]</scope>
    <source>
        <strain evidence="2 3">ATCC BAA-2076</strain>
    </source>
</reference>
<dbReference type="Proteomes" id="UP000247689">
    <property type="component" value="Unassembled WGS sequence"/>
</dbReference>
<sequence>MNREKKLKYLRVALCVFGVVFMAGIPAMMQIWPSGWGLSPAQPEYEQVLMAMYITLGAFLLYAAKNPMNHKSLIWFTVVSSLVHGGVTLVQAIIDEAEHANIFGDIPAFFVVAFVLWTLMPKNLGPKKSH</sequence>
<proteinExistence type="predicted"/>
<evidence type="ECO:0000313" key="2">
    <source>
        <dbReference type="EMBL" id="PXF64271.1"/>
    </source>
</evidence>
<dbReference type="InterPro" id="IPR046572">
    <property type="entry name" value="DUF6632"/>
</dbReference>
<feature type="transmembrane region" description="Helical" evidence="1">
    <location>
        <begin position="100"/>
        <end position="120"/>
    </location>
</feature>
<protein>
    <recommendedName>
        <fullName evidence="4">DUF4345 domain-containing protein</fullName>
    </recommendedName>
</protein>
<keyword evidence="1" id="KW-1133">Transmembrane helix</keyword>
<feature type="transmembrane region" description="Helical" evidence="1">
    <location>
        <begin position="73"/>
        <end position="94"/>
    </location>
</feature>
<dbReference type="RefSeq" id="WP_110200125.1">
    <property type="nucleotide sequence ID" value="NZ_QICH01000001.1"/>
</dbReference>
<dbReference type="AlphaFoldDB" id="A0A318D5X4"/>
<feature type="transmembrane region" description="Helical" evidence="1">
    <location>
        <begin position="12"/>
        <end position="33"/>
    </location>
</feature>
<comment type="caution">
    <text evidence="2">The sequence shown here is derived from an EMBL/GenBank/DDBJ whole genome shotgun (WGS) entry which is preliminary data.</text>
</comment>